<comment type="caution">
    <text evidence="2">The sequence shown here is derived from an EMBL/GenBank/DDBJ whole genome shotgun (WGS) entry which is preliminary data.</text>
</comment>
<evidence type="ECO:0000313" key="2">
    <source>
        <dbReference type="EMBL" id="PZF91678.1"/>
    </source>
</evidence>
<name>A0A2W2CJ01_9ACTN</name>
<evidence type="ECO:0008006" key="4">
    <source>
        <dbReference type="Google" id="ProtNLM"/>
    </source>
</evidence>
<protein>
    <recommendedName>
        <fullName evidence="4">Right handed beta helix region</fullName>
    </recommendedName>
</protein>
<dbReference type="PANTHER" id="PTHR11319">
    <property type="entry name" value="G PROTEIN-COUPLED RECEPTOR-RELATED"/>
    <property type="match status" value="1"/>
</dbReference>
<feature type="region of interest" description="Disordered" evidence="1">
    <location>
        <begin position="301"/>
        <end position="321"/>
    </location>
</feature>
<feature type="compositionally biased region" description="Basic and acidic residues" evidence="1">
    <location>
        <begin position="23"/>
        <end position="34"/>
    </location>
</feature>
<proteinExistence type="predicted"/>
<feature type="region of interest" description="Disordered" evidence="1">
    <location>
        <begin position="23"/>
        <end position="84"/>
    </location>
</feature>
<dbReference type="PANTHER" id="PTHR11319:SF35">
    <property type="entry name" value="OUTER MEMBRANE PROTEIN PMPC-RELATED"/>
    <property type="match status" value="1"/>
</dbReference>
<dbReference type="InterPro" id="IPR011050">
    <property type="entry name" value="Pectin_lyase_fold/virulence"/>
</dbReference>
<feature type="region of interest" description="Disordered" evidence="1">
    <location>
        <begin position="189"/>
        <end position="221"/>
    </location>
</feature>
<sequence length="603" mass="58991">MAAGVAGLTGVVGLAALGGVAARDRQNDGQEHTSDAQPATAPQQDIGAAPDKDGVQEGARGAEWSGRGGPGGERPDRPTAKQVPCDSDKLIQAVTYANANHGGILELARGCTYELTRSDRGNGLPVITQAITLAGQDTRIERAANADPFRILNVGRDGHLTLRNVTVTGGQTPADLIALPVKPKSNLGPFGQLAPATSKPAAPPAAAPGAAPAGAPAPAPAAVKPAAPKVAAAPATAAVPEAAAAPKAAAGPAAAAATAPKATATAPKATAPAAPKATAAPAAATAAAPKAAAAPAAAAAPKVGAGPGAESVVGPSDGAGLLVQRGGRADIEHSNFSTNHSGGNGGAVANYGTTRLAHTIVERNSAAGTGGGVFNTGVLRVEDSKVVANSAGVGGGGIGNGVPQDRTSVPGGTTWVWRSTISHNRTAGIGGGLLDVEGTTTMSQSQVTDNNASVGGGGIVAYHRGQLALERVLVARNSTDGDAGGVAVSIESTTVIEQSAIRENVAGNAGGGLYAWHGEVVLRDSEVVANQAIGQHSVGGGGIVNNLGRVRLERSTVEHNVSVVAPGGIATVNDGVTLDQSAVTGNRPTNCAGSPTIPERCFG</sequence>
<dbReference type="AlphaFoldDB" id="A0A2W2CJ01"/>
<gene>
    <name evidence="2" type="ORF">C1I93_20970</name>
</gene>
<feature type="compositionally biased region" description="Low complexity" evidence="1">
    <location>
        <begin position="207"/>
        <end position="221"/>
    </location>
</feature>
<organism evidence="2 3">
    <name type="scientific">Micromonospora endophytica</name>
    <dbReference type="NCBI Taxonomy" id="515350"/>
    <lineage>
        <taxon>Bacteria</taxon>
        <taxon>Bacillati</taxon>
        <taxon>Actinomycetota</taxon>
        <taxon>Actinomycetes</taxon>
        <taxon>Micromonosporales</taxon>
        <taxon>Micromonosporaceae</taxon>
        <taxon>Micromonospora</taxon>
    </lineage>
</organism>
<evidence type="ECO:0000256" key="1">
    <source>
        <dbReference type="SAM" id="MobiDB-lite"/>
    </source>
</evidence>
<reference evidence="2 3" key="1">
    <citation type="submission" date="2018-01" db="EMBL/GenBank/DDBJ databases">
        <title>Draft genome sequence of Jishengella endophytica.</title>
        <authorList>
            <person name="Sahin N."/>
            <person name="Ay H."/>
            <person name="Saygin H."/>
        </authorList>
    </citation>
    <scope>NUCLEOTIDE SEQUENCE [LARGE SCALE GENOMIC DNA]</scope>
    <source>
        <strain evidence="2 3">DSM 45430</strain>
    </source>
</reference>
<keyword evidence="3" id="KW-1185">Reference proteome</keyword>
<evidence type="ECO:0000313" key="3">
    <source>
        <dbReference type="Proteomes" id="UP000248627"/>
    </source>
</evidence>
<dbReference type="SUPFAM" id="SSF51126">
    <property type="entry name" value="Pectin lyase-like"/>
    <property type="match status" value="1"/>
</dbReference>
<accession>A0A2W2CJ01</accession>
<dbReference type="EMBL" id="POTX01000163">
    <property type="protein sequence ID" value="PZF91678.1"/>
    <property type="molecule type" value="Genomic_DNA"/>
</dbReference>
<dbReference type="Proteomes" id="UP000248627">
    <property type="component" value="Unassembled WGS sequence"/>
</dbReference>